<dbReference type="EMBL" id="AUSU01004220">
    <property type="protein sequence ID" value="EPS65450.1"/>
    <property type="molecule type" value="Genomic_DNA"/>
</dbReference>
<dbReference type="Proteomes" id="UP000015453">
    <property type="component" value="Unassembled WGS sequence"/>
</dbReference>
<feature type="domain" description="Separase-like second TPR repeats region" evidence="2">
    <location>
        <begin position="309"/>
        <end position="374"/>
    </location>
</feature>
<dbReference type="GO" id="GO:0005737">
    <property type="term" value="C:cytoplasm"/>
    <property type="evidence" value="ECO:0007669"/>
    <property type="project" value="TreeGrafter"/>
</dbReference>
<dbReference type="GO" id="GO:0006508">
    <property type="term" value="P:proteolysis"/>
    <property type="evidence" value="ECO:0007669"/>
    <property type="project" value="InterPro"/>
</dbReference>
<dbReference type="Pfam" id="PF25113">
    <property type="entry name" value="TPR_ESP1_2nd"/>
    <property type="match status" value="1"/>
</dbReference>
<proteinExistence type="predicted"/>
<dbReference type="GO" id="GO:0051307">
    <property type="term" value="P:meiotic chromosome separation"/>
    <property type="evidence" value="ECO:0007669"/>
    <property type="project" value="TreeGrafter"/>
</dbReference>
<comment type="caution">
    <text evidence="3">The sequence shown here is derived from an EMBL/GenBank/DDBJ whole genome shotgun (WGS) entry which is preliminary data.</text>
</comment>
<dbReference type="InterPro" id="IPR056933">
    <property type="entry name" value="TPR_ESP1"/>
</dbReference>
<accession>S8CF30</accession>
<dbReference type="InterPro" id="IPR056932">
    <property type="entry name" value="TPR_ESP1_2nd"/>
</dbReference>
<evidence type="ECO:0000313" key="3">
    <source>
        <dbReference type="EMBL" id="EPS65450.1"/>
    </source>
</evidence>
<protein>
    <recommendedName>
        <fullName evidence="5">Separase</fullName>
    </recommendedName>
</protein>
<dbReference type="AlphaFoldDB" id="S8CF30"/>
<dbReference type="InterPro" id="IPR005314">
    <property type="entry name" value="Peptidase_C50"/>
</dbReference>
<dbReference type="PANTHER" id="PTHR12792">
    <property type="entry name" value="EXTRA SPINDLE POLES 1-RELATED"/>
    <property type="match status" value="1"/>
</dbReference>
<organism evidence="3 4">
    <name type="scientific">Genlisea aurea</name>
    <dbReference type="NCBI Taxonomy" id="192259"/>
    <lineage>
        <taxon>Eukaryota</taxon>
        <taxon>Viridiplantae</taxon>
        <taxon>Streptophyta</taxon>
        <taxon>Embryophyta</taxon>
        <taxon>Tracheophyta</taxon>
        <taxon>Spermatophyta</taxon>
        <taxon>Magnoliopsida</taxon>
        <taxon>eudicotyledons</taxon>
        <taxon>Gunneridae</taxon>
        <taxon>Pentapetalae</taxon>
        <taxon>asterids</taxon>
        <taxon>lamiids</taxon>
        <taxon>Lamiales</taxon>
        <taxon>Lentibulariaceae</taxon>
        <taxon>Genlisea</taxon>
    </lineage>
</organism>
<evidence type="ECO:0000259" key="2">
    <source>
        <dbReference type="Pfam" id="PF25113"/>
    </source>
</evidence>
<name>S8CF30_9LAMI</name>
<dbReference type="GO" id="GO:0072686">
    <property type="term" value="C:mitotic spindle"/>
    <property type="evidence" value="ECO:0007669"/>
    <property type="project" value="TreeGrafter"/>
</dbReference>
<evidence type="ECO:0008006" key="5">
    <source>
        <dbReference type="Google" id="ProtNLM"/>
    </source>
</evidence>
<dbReference type="PANTHER" id="PTHR12792:SF0">
    <property type="entry name" value="SEPARIN"/>
    <property type="match status" value="1"/>
</dbReference>
<sequence>MDRGSASESRLLSLIESSDEIIGFKQLVTGYLRSFAPFLKRSQAAACKPAKHSKSNPTGNAQVFRSLAKEFLPFLHKSLSLLPKRLSGLPKIPRESAVELLDVYRLCLDCLDVIAPELSGKPYSVQVQRIRFVHSLEHWELYEEAQAEGFLLLQNLKATYEGGSKGNSGKRKTTFVPLLNTENEDREAASIIVELVVTLVKFASKLKKKVDSEYWTVISMVNESDPWFKILDSESYMKFHRFLQSYLHIITLFLVGELKSFHVDLICEFSQCTFKEYKKSSAHDQTCKVALKICSLLFSQIDKMPCDPILDVLKHVLRFMASESKSRIEGKLEFLELLHYCANKSLSATMYLCDQLAEHLHELADALLERLEPLRKAFSPALGTVDIIIICYLML</sequence>
<evidence type="ECO:0000313" key="4">
    <source>
        <dbReference type="Proteomes" id="UP000015453"/>
    </source>
</evidence>
<feature type="domain" description="Separase-like TPR repeats region" evidence="1">
    <location>
        <begin position="8"/>
        <end position="297"/>
    </location>
</feature>
<evidence type="ECO:0000259" key="1">
    <source>
        <dbReference type="Pfam" id="PF25110"/>
    </source>
</evidence>
<dbReference type="GO" id="GO:0005634">
    <property type="term" value="C:nucleus"/>
    <property type="evidence" value="ECO:0007669"/>
    <property type="project" value="InterPro"/>
</dbReference>
<reference evidence="3 4" key="1">
    <citation type="journal article" date="2013" name="BMC Genomics">
        <title>The miniature genome of a carnivorous plant Genlisea aurea contains a low number of genes and short non-coding sequences.</title>
        <authorList>
            <person name="Leushkin E.V."/>
            <person name="Sutormin R.A."/>
            <person name="Nabieva E.R."/>
            <person name="Penin A.A."/>
            <person name="Kondrashov A.S."/>
            <person name="Logacheva M.D."/>
        </authorList>
    </citation>
    <scope>NUCLEOTIDE SEQUENCE [LARGE SCALE GENOMIC DNA]</scope>
</reference>
<dbReference type="OrthoDB" id="10255632at2759"/>
<gene>
    <name evidence="3" type="ORF">M569_09327</name>
</gene>
<dbReference type="Pfam" id="PF25110">
    <property type="entry name" value="TPR_ESP1"/>
    <property type="match status" value="1"/>
</dbReference>
<dbReference type="GO" id="GO:0004197">
    <property type="term" value="F:cysteine-type endopeptidase activity"/>
    <property type="evidence" value="ECO:0007669"/>
    <property type="project" value="InterPro"/>
</dbReference>
<keyword evidence="4" id="KW-1185">Reference proteome</keyword>